<organism evidence="1 2">
    <name type="scientific">Elizabethkingia bruuniana</name>
    <dbReference type="NCBI Taxonomy" id="1756149"/>
    <lineage>
        <taxon>Bacteria</taxon>
        <taxon>Pseudomonadati</taxon>
        <taxon>Bacteroidota</taxon>
        <taxon>Flavobacteriia</taxon>
        <taxon>Flavobacteriales</taxon>
        <taxon>Weeksellaceae</taxon>
        <taxon>Elizabethkingia</taxon>
    </lineage>
</organism>
<keyword evidence="2" id="KW-1185">Reference proteome</keyword>
<accession>A0A7T7ZYR2</accession>
<sequence>MKKTNSMTKEELTHVILGKQLICDFDSKDFVDWAVTIMQQGYESDSLFILAGLDYERTEVREKYFYDSIRDLKIDINKTNQELIEIYAKSVAGKAVNNEIDIEDAFRKMCTIACETDYDRRYIGFYIIEEDLECLEYANRTFFTTDLTLDNYKEYIKNEFQIFLEMFEVTIPDSEKVKYYCTDCESLIRIKAEVRYQLKQPFKYEINVCENCGSENLKYTENQITKRKLIEKYR</sequence>
<dbReference type="GeneID" id="93133677"/>
<dbReference type="RefSeq" id="WP_034870925.1">
    <property type="nucleotide sequence ID" value="NZ_CP014337.1"/>
</dbReference>
<evidence type="ECO:0000313" key="2">
    <source>
        <dbReference type="Proteomes" id="UP000595426"/>
    </source>
</evidence>
<dbReference type="OrthoDB" id="706425at2"/>
<evidence type="ECO:0000313" key="1">
    <source>
        <dbReference type="EMBL" id="QQN59394.1"/>
    </source>
</evidence>
<gene>
    <name evidence="1" type="ORF">I6H88_02080</name>
</gene>
<name>A0A7T7ZYR2_9FLAO</name>
<dbReference type="EMBL" id="CP067018">
    <property type="protein sequence ID" value="QQN59394.1"/>
    <property type="molecule type" value="Genomic_DNA"/>
</dbReference>
<protein>
    <submittedName>
        <fullName evidence="1">Uncharacterized protein</fullName>
    </submittedName>
</protein>
<proteinExistence type="predicted"/>
<dbReference type="KEGG" id="egm:AYC65_12230"/>
<dbReference type="Proteomes" id="UP000595426">
    <property type="component" value="Chromosome"/>
</dbReference>
<dbReference type="AlphaFoldDB" id="A0A7T7ZYR2"/>
<reference evidence="1 2" key="1">
    <citation type="submission" date="2020-12" db="EMBL/GenBank/DDBJ databases">
        <title>FDA dAtabase for Regulatory Grade micrObial Sequences (FDA-ARGOS): Supporting development and validation of Infectious Disease Dx tests.</title>
        <authorList>
            <person name="Kerrigan L."/>
            <person name="Long C."/>
            <person name="Tallon L."/>
            <person name="Sadzewicz L."/>
            <person name="Zhao X."/>
            <person name="Boylan J."/>
            <person name="Ott S."/>
            <person name="Bowen H."/>
            <person name="Vavikolanu K."/>
            <person name="Mehta A."/>
            <person name="Aluvathingal J."/>
            <person name="Nadendla S."/>
            <person name="Yan Y."/>
            <person name="Sichtig H."/>
        </authorList>
    </citation>
    <scope>NUCLEOTIDE SEQUENCE [LARGE SCALE GENOMIC DNA]</scope>
    <source>
        <strain evidence="1 2">FDAARGOS_1031</strain>
    </source>
</reference>